<reference evidence="18 19" key="1">
    <citation type="submission" date="2017-02" db="EMBL/GenBank/DDBJ databases">
        <authorList>
            <person name="Peterson S.W."/>
        </authorList>
    </citation>
    <scope>NUCLEOTIDE SEQUENCE [LARGE SCALE GENOMIC DNA]</scope>
    <source>
        <strain evidence="18 19">M1</strain>
    </source>
</reference>
<evidence type="ECO:0000256" key="5">
    <source>
        <dbReference type="ARBA" id="ARBA00004676"/>
    </source>
</evidence>
<dbReference type="InterPro" id="IPR005904">
    <property type="entry name" value="Hxn_phspho_trans"/>
</dbReference>
<dbReference type="GO" id="GO:0006178">
    <property type="term" value="P:guanine salvage"/>
    <property type="evidence" value="ECO:0007669"/>
    <property type="project" value="TreeGrafter"/>
</dbReference>
<dbReference type="SUPFAM" id="SSF53271">
    <property type="entry name" value="PRTase-like"/>
    <property type="match status" value="1"/>
</dbReference>
<dbReference type="Pfam" id="PF00156">
    <property type="entry name" value="Pribosyltran"/>
    <property type="match status" value="1"/>
</dbReference>
<comment type="catalytic activity">
    <reaction evidence="14">
        <text>GMP + diphosphate = guanine + 5-phospho-alpha-D-ribose 1-diphosphate</text>
        <dbReference type="Rhea" id="RHEA:25424"/>
        <dbReference type="ChEBI" id="CHEBI:16235"/>
        <dbReference type="ChEBI" id="CHEBI:33019"/>
        <dbReference type="ChEBI" id="CHEBI:58017"/>
        <dbReference type="ChEBI" id="CHEBI:58115"/>
        <dbReference type="EC" id="2.4.2.8"/>
    </reaction>
    <physiologicalReaction direction="right-to-left" evidence="14">
        <dbReference type="Rhea" id="RHEA:25426"/>
    </physiologicalReaction>
</comment>
<dbReference type="STRING" id="36842.SAMN02194393_03298"/>
<dbReference type="EMBL" id="FUZT01000008">
    <property type="protein sequence ID" value="SKC79396.1"/>
    <property type="molecule type" value="Genomic_DNA"/>
</dbReference>
<comment type="pathway">
    <text evidence="5">Purine metabolism; GMP biosynthesis via salvage pathway; GMP from guanine: step 1/1.</text>
</comment>
<accession>A0A1T5LTX7</accession>
<keyword evidence="19" id="KW-1185">Reference proteome</keyword>
<evidence type="ECO:0000256" key="3">
    <source>
        <dbReference type="ARBA" id="ARBA00004496"/>
    </source>
</evidence>
<evidence type="ECO:0000313" key="18">
    <source>
        <dbReference type="EMBL" id="SKC79396.1"/>
    </source>
</evidence>
<evidence type="ECO:0000256" key="11">
    <source>
        <dbReference type="ARBA" id="ARBA00022726"/>
    </source>
</evidence>
<evidence type="ECO:0000256" key="15">
    <source>
        <dbReference type="ARBA" id="ARBA00049402"/>
    </source>
</evidence>
<dbReference type="GO" id="GO:0052657">
    <property type="term" value="F:guanine phosphoribosyltransferase activity"/>
    <property type="evidence" value="ECO:0007669"/>
    <property type="project" value="RHEA"/>
</dbReference>
<protein>
    <recommendedName>
        <fullName evidence="16">Hypoxanthine phosphoribosyltransferase</fullName>
        <ecNumber evidence="16">2.4.2.8</ecNumber>
    </recommendedName>
</protein>
<evidence type="ECO:0000256" key="14">
    <source>
        <dbReference type="ARBA" id="ARBA00048811"/>
    </source>
</evidence>
<keyword evidence="7 16" id="KW-0963">Cytoplasm</keyword>
<dbReference type="InterPro" id="IPR029057">
    <property type="entry name" value="PRTase-like"/>
</dbReference>
<sequence>MRDDVKEVLFSEEKIKEKVCELGKIITKDYVGKDLIVIGVLKGANIFLSDLIRNIDIPVTVDFIDVSSYGASTESSGVVKINKDLDFSIENKNILIIEDIIDTGLTLKYLLKNLKSRKPKSMKICTLLDKPERRKVDIKVDYIGFKIPDEFIVGYGIDYAEKYRNLPFVGSLKEEVYS</sequence>
<dbReference type="GO" id="GO:0046100">
    <property type="term" value="P:hypoxanthine metabolic process"/>
    <property type="evidence" value="ECO:0007669"/>
    <property type="project" value="TreeGrafter"/>
</dbReference>
<evidence type="ECO:0000259" key="17">
    <source>
        <dbReference type="Pfam" id="PF00156"/>
    </source>
</evidence>
<name>A0A1T5LTX7_9FIRM</name>
<comment type="function">
    <text evidence="2">Purine salvage pathway enzyme that catalyzes the transfer of the ribosyl-5-phosphate group from 5-phospho-alpha-D-ribose 1-diphosphate (PRPP) to the N9 position of the 6-oxopurines hypoxanthine and guanine to form the corresponding ribonucleotides IMP (inosine 5'-monophosphate) and GMP (guanosine 5'-monophosphate), with the release of PPi.</text>
</comment>
<dbReference type="GO" id="GO:0032264">
    <property type="term" value="P:IMP salvage"/>
    <property type="evidence" value="ECO:0007669"/>
    <property type="project" value="UniProtKB-UniPathway"/>
</dbReference>
<dbReference type="FunFam" id="3.40.50.2020:FF:000006">
    <property type="entry name" value="Hypoxanthine phosphoribosyltransferase"/>
    <property type="match status" value="1"/>
</dbReference>
<dbReference type="GO" id="GO:0004422">
    <property type="term" value="F:hypoxanthine phosphoribosyltransferase activity"/>
    <property type="evidence" value="ECO:0007669"/>
    <property type="project" value="InterPro"/>
</dbReference>
<evidence type="ECO:0000256" key="16">
    <source>
        <dbReference type="RuleBase" id="RU364099"/>
    </source>
</evidence>
<dbReference type="InterPro" id="IPR000836">
    <property type="entry name" value="PRTase_dom"/>
</dbReference>
<evidence type="ECO:0000256" key="1">
    <source>
        <dbReference type="ARBA" id="ARBA00001946"/>
    </source>
</evidence>
<dbReference type="GO" id="GO:0000287">
    <property type="term" value="F:magnesium ion binding"/>
    <property type="evidence" value="ECO:0007669"/>
    <property type="project" value="TreeGrafter"/>
</dbReference>
<evidence type="ECO:0000256" key="9">
    <source>
        <dbReference type="ARBA" id="ARBA00022679"/>
    </source>
</evidence>
<organism evidence="18 19">
    <name type="scientific">Maledivibacter halophilus</name>
    <dbReference type="NCBI Taxonomy" id="36842"/>
    <lineage>
        <taxon>Bacteria</taxon>
        <taxon>Bacillati</taxon>
        <taxon>Bacillota</taxon>
        <taxon>Clostridia</taxon>
        <taxon>Peptostreptococcales</taxon>
        <taxon>Caminicellaceae</taxon>
        <taxon>Maledivibacter</taxon>
    </lineage>
</organism>
<keyword evidence="8 16" id="KW-0328">Glycosyltransferase</keyword>
<keyword evidence="9 16" id="KW-0808">Transferase</keyword>
<feature type="domain" description="Phosphoribosyltransferase" evidence="17">
    <location>
        <begin position="13"/>
        <end position="159"/>
    </location>
</feature>
<comment type="cofactor">
    <cofactor evidence="1 16">
        <name>Mg(2+)</name>
        <dbReference type="ChEBI" id="CHEBI:18420"/>
    </cofactor>
</comment>
<dbReference type="EC" id="2.4.2.8" evidence="16"/>
<dbReference type="UniPathway" id="UPA00591">
    <property type="reaction ID" value="UER00648"/>
</dbReference>
<dbReference type="GO" id="GO:0005829">
    <property type="term" value="C:cytosol"/>
    <property type="evidence" value="ECO:0007669"/>
    <property type="project" value="TreeGrafter"/>
</dbReference>
<dbReference type="Gene3D" id="3.40.50.2020">
    <property type="match status" value="1"/>
</dbReference>
<dbReference type="PANTHER" id="PTHR43340">
    <property type="entry name" value="HYPOXANTHINE-GUANINE PHOSPHORIBOSYLTRANSFERASE"/>
    <property type="match status" value="1"/>
</dbReference>
<comment type="catalytic activity">
    <reaction evidence="15">
        <text>IMP + diphosphate = hypoxanthine + 5-phospho-alpha-D-ribose 1-diphosphate</text>
        <dbReference type="Rhea" id="RHEA:17973"/>
        <dbReference type="ChEBI" id="CHEBI:17368"/>
        <dbReference type="ChEBI" id="CHEBI:33019"/>
        <dbReference type="ChEBI" id="CHEBI:58017"/>
        <dbReference type="ChEBI" id="CHEBI:58053"/>
        <dbReference type="EC" id="2.4.2.8"/>
    </reaction>
    <physiologicalReaction direction="right-to-left" evidence="15">
        <dbReference type="Rhea" id="RHEA:17975"/>
    </physiologicalReaction>
</comment>
<evidence type="ECO:0000256" key="2">
    <source>
        <dbReference type="ARBA" id="ARBA00002049"/>
    </source>
</evidence>
<dbReference type="PANTHER" id="PTHR43340:SF1">
    <property type="entry name" value="HYPOXANTHINE PHOSPHORIBOSYLTRANSFERASE"/>
    <property type="match status" value="1"/>
</dbReference>
<keyword evidence="12 16" id="KW-0547">Nucleotide-binding</keyword>
<comment type="subcellular location">
    <subcellularLocation>
        <location evidence="3 16">Cytoplasm</location>
    </subcellularLocation>
</comment>
<evidence type="ECO:0000256" key="6">
    <source>
        <dbReference type="ARBA" id="ARBA00008391"/>
    </source>
</evidence>
<keyword evidence="13 16" id="KW-0460">Magnesium</keyword>
<dbReference type="AlphaFoldDB" id="A0A1T5LTX7"/>
<evidence type="ECO:0000256" key="7">
    <source>
        <dbReference type="ARBA" id="ARBA00022490"/>
    </source>
</evidence>
<dbReference type="RefSeq" id="WP_079493088.1">
    <property type="nucleotide sequence ID" value="NZ_FUZT01000008.1"/>
</dbReference>
<dbReference type="Proteomes" id="UP000190285">
    <property type="component" value="Unassembled WGS sequence"/>
</dbReference>
<keyword evidence="11 16" id="KW-0660">Purine salvage</keyword>
<keyword evidence="10 16" id="KW-0479">Metal-binding</keyword>
<evidence type="ECO:0000256" key="12">
    <source>
        <dbReference type="ARBA" id="ARBA00022741"/>
    </source>
</evidence>
<comment type="similarity">
    <text evidence="6 16">Belongs to the purine/pyrimidine phosphoribosyltransferase family.</text>
</comment>
<dbReference type="GO" id="GO:0000166">
    <property type="term" value="F:nucleotide binding"/>
    <property type="evidence" value="ECO:0007669"/>
    <property type="project" value="UniProtKB-KW"/>
</dbReference>
<dbReference type="GO" id="GO:0032263">
    <property type="term" value="P:GMP salvage"/>
    <property type="evidence" value="ECO:0007669"/>
    <property type="project" value="TreeGrafter"/>
</dbReference>
<evidence type="ECO:0000256" key="10">
    <source>
        <dbReference type="ARBA" id="ARBA00022723"/>
    </source>
</evidence>
<dbReference type="GO" id="GO:0006166">
    <property type="term" value="P:purine ribonucleoside salvage"/>
    <property type="evidence" value="ECO:0007669"/>
    <property type="project" value="UniProtKB-KW"/>
</dbReference>
<evidence type="ECO:0000256" key="8">
    <source>
        <dbReference type="ARBA" id="ARBA00022676"/>
    </source>
</evidence>
<evidence type="ECO:0000256" key="4">
    <source>
        <dbReference type="ARBA" id="ARBA00004669"/>
    </source>
</evidence>
<proteinExistence type="inferred from homology"/>
<dbReference type="OrthoDB" id="9802824at2"/>
<evidence type="ECO:0000256" key="13">
    <source>
        <dbReference type="ARBA" id="ARBA00022842"/>
    </source>
</evidence>
<dbReference type="CDD" id="cd06223">
    <property type="entry name" value="PRTases_typeI"/>
    <property type="match status" value="1"/>
</dbReference>
<dbReference type="NCBIfam" id="TIGR01203">
    <property type="entry name" value="HGPRTase"/>
    <property type="match status" value="1"/>
</dbReference>
<gene>
    <name evidence="18" type="ORF">SAMN02194393_03298</name>
</gene>
<dbReference type="InterPro" id="IPR050408">
    <property type="entry name" value="HGPRT"/>
</dbReference>
<comment type="pathway">
    <text evidence="4 16">Purine metabolism; IMP biosynthesis via salvage pathway; IMP from hypoxanthine: step 1/1.</text>
</comment>
<evidence type="ECO:0000313" key="19">
    <source>
        <dbReference type="Proteomes" id="UP000190285"/>
    </source>
</evidence>